<organism evidence="2 3">
    <name type="scientific">Sclerotinia sclerotiorum (strain ATCC 18683 / 1980 / Ss-1)</name>
    <name type="common">White mold</name>
    <name type="synonym">Whetzelinia sclerotiorum</name>
    <dbReference type="NCBI Taxonomy" id="665079"/>
    <lineage>
        <taxon>Eukaryota</taxon>
        <taxon>Fungi</taxon>
        <taxon>Dikarya</taxon>
        <taxon>Ascomycota</taxon>
        <taxon>Pezizomycotina</taxon>
        <taxon>Leotiomycetes</taxon>
        <taxon>Helotiales</taxon>
        <taxon>Sclerotiniaceae</taxon>
        <taxon>Sclerotinia</taxon>
    </lineage>
</organism>
<dbReference type="Proteomes" id="UP000001312">
    <property type="component" value="Unassembled WGS sequence"/>
</dbReference>
<accession>A7EQR5</accession>
<feature type="region of interest" description="Disordered" evidence="1">
    <location>
        <begin position="66"/>
        <end position="85"/>
    </location>
</feature>
<dbReference type="KEGG" id="ssl:SS1G_07668"/>
<dbReference type="InParanoid" id="A7EQR5"/>
<dbReference type="AlphaFoldDB" id="A7EQR5"/>
<reference evidence="3" key="1">
    <citation type="journal article" date="2011" name="PLoS Genet.">
        <title>Genomic analysis of the necrotrophic fungal pathogens Sclerotinia sclerotiorum and Botrytis cinerea.</title>
        <authorList>
            <person name="Amselem J."/>
            <person name="Cuomo C.A."/>
            <person name="van Kan J.A."/>
            <person name="Viaud M."/>
            <person name="Benito E.P."/>
            <person name="Couloux A."/>
            <person name="Coutinho P.M."/>
            <person name="de Vries R.P."/>
            <person name="Dyer P.S."/>
            <person name="Fillinger S."/>
            <person name="Fournier E."/>
            <person name="Gout L."/>
            <person name="Hahn M."/>
            <person name="Kohn L."/>
            <person name="Lapalu N."/>
            <person name="Plummer K.M."/>
            <person name="Pradier J.M."/>
            <person name="Quevillon E."/>
            <person name="Sharon A."/>
            <person name="Simon A."/>
            <person name="ten Have A."/>
            <person name="Tudzynski B."/>
            <person name="Tudzynski P."/>
            <person name="Wincker P."/>
            <person name="Andrew M."/>
            <person name="Anthouard V."/>
            <person name="Beever R.E."/>
            <person name="Beffa R."/>
            <person name="Benoit I."/>
            <person name="Bouzid O."/>
            <person name="Brault B."/>
            <person name="Chen Z."/>
            <person name="Choquer M."/>
            <person name="Collemare J."/>
            <person name="Cotton P."/>
            <person name="Danchin E.G."/>
            <person name="Da Silva C."/>
            <person name="Gautier A."/>
            <person name="Giraud C."/>
            <person name="Giraud T."/>
            <person name="Gonzalez C."/>
            <person name="Grossetete S."/>
            <person name="Guldener U."/>
            <person name="Henrissat B."/>
            <person name="Howlett B.J."/>
            <person name="Kodira C."/>
            <person name="Kretschmer M."/>
            <person name="Lappartient A."/>
            <person name="Leroch M."/>
            <person name="Levis C."/>
            <person name="Mauceli E."/>
            <person name="Neuveglise C."/>
            <person name="Oeser B."/>
            <person name="Pearson M."/>
            <person name="Poulain J."/>
            <person name="Poussereau N."/>
            <person name="Quesneville H."/>
            <person name="Rascle C."/>
            <person name="Schumacher J."/>
            <person name="Segurens B."/>
            <person name="Sexton A."/>
            <person name="Silva E."/>
            <person name="Sirven C."/>
            <person name="Soanes D.M."/>
            <person name="Talbot N.J."/>
            <person name="Templeton M."/>
            <person name="Yandava C."/>
            <person name="Yarden O."/>
            <person name="Zeng Q."/>
            <person name="Rollins J.A."/>
            <person name="Lebrun M.H."/>
            <person name="Dickman M."/>
        </authorList>
    </citation>
    <scope>NUCLEOTIDE SEQUENCE [LARGE SCALE GENOMIC DNA]</scope>
    <source>
        <strain evidence="3">ATCC 18683 / 1980 / Ss-1</strain>
    </source>
</reference>
<dbReference type="GeneID" id="5487364"/>
<feature type="compositionally biased region" description="Polar residues" evidence="1">
    <location>
        <begin position="67"/>
        <end position="85"/>
    </location>
</feature>
<protein>
    <submittedName>
        <fullName evidence="2">Uncharacterized protein</fullName>
    </submittedName>
</protein>
<evidence type="ECO:0000313" key="3">
    <source>
        <dbReference type="Proteomes" id="UP000001312"/>
    </source>
</evidence>
<proteinExistence type="predicted"/>
<name>A7EQR5_SCLS1</name>
<gene>
    <name evidence="2" type="ORF">SS1G_07668</name>
</gene>
<sequence length="85" mass="9881">MCKWLTKDTASVIQLFVRLAWHMKRCANVLLIILLQVTYEADLSEEKCARKTVQCEMSCTFRANLHENGTTTDPEGRWRSSNFLE</sequence>
<evidence type="ECO:0000256" key="1">
    <source>
        <dbReference type="SAM" id="MobiDB-lite"/>
    </source>
</evidence>
<dbReference type="RefSeq" id="XP_001591043.1">
    <property type="nucleotide sequence ID" value="XM_001590993.1"/>
</dbReference>
<keyword evidence="3" id="KW-1185">Reference proteome</keyword>
<dbReference type="EMBL" id="CH476630">
    <property type="protein sequence ID" value="EDN91807.1"/>
    <property type="molecule type" value="Genomic_DNA"/>
</dbReference>
<evidence type="ECO:0000313" key="2">
    <source>
        <dbReference type="EMBL" id="EDN91807.1"/>
    </source>
</evidence>